<sequence>MNKQTPQRSIFLHSPNRSGIGGVLSSTYRANYTQNRNLPSTNPIKGPTPDLMPRNERISQTQVPHGQKNTYK</sequence>
<dbReference type="EMBL" id="GL984104">
    <property type="protein sequence ID" value="EGR29815.1"/>
    <property type="molecule type" value="Genomic_DNA"/>
</dbReference>
<feature type="compositionally biased region" description="Polar residues" evidence="1">
    <location>
        <begin position="24"/>
        <end position="43"/>
    </location>
</feature>
<protein>
    <submittedName>
        <fullName evidence="2">Viral a-type inclusion repeat protein</fullName>
    </submittedName>
</protein>
<reference evidence="2 3" key="1">
    <citation type="submission" date="2011-07" db="EMBL/GenBank/DDBJ databases">
        <authorList>
            <person name="Coyne R."/>
            <person name="Brami D."/>
            <person name="Johnson J."/>
            <person name="Hostetler J."/>
            <person name="Hannick L."/>
            <person name="Clark T."/>
            <person name="Cassidy-Hanley D."/>
            <person name="Inman J."/>
        </authorList>
    </citation>
    <scope>NUCLEOTIDE SEQUENCE [LARGE SCALE GENOMIC DNA]</scope>
    <source>
        <strain evidence="2 3">G5</strain>
    </source>
</reference>
<dbReference type="InParanoid" id="G0QY76"/>
<dbReference type="RefSeq" id="XP_004031051.1">
    <property type="nucleotide sequence ID" value="XM_004031003.1"/>
</dbReference>
<dbReference type="GeneID" id="14905924"/>
<organism evidence="2 3">
    <name type="scientific">Ichthyophthirius multifiliis</name>
    <name type="common">White spot disease agent</name>
    <name type="synonym">Ich</name>
    <dbReference type="NCBI Taxonomy" id="5932"/>
    <lineage>
        <taxon>Eukaryota</taxon>
        <taxon>Sar</taxon>
        <taxon>Alveolata</taxon>
        <taxon>Ciliophora</taxon>
        <taxon>Intramacronucleata</taxon>
        <taxon>Oligohymenophorea</taxon>
        <taxon>Hymenostomatida</taxon>
        <taxon>Ophryoglenina</taxon>
        <taxon>Ichthyophthirius</taxon>
    </lineage>
</organism>
<evidence type="ECO:0000313" key="2">
    <source>
        <dbReference type="EMBL" id="EGR29815.1"/>
    </source>
</evidence>
<feature type="compositionally biased region" description="Polar residues" evidence="1">
    <location>
        <begin position="58"/>
        <end position="72"/>
    </location>
</feature>
<dbReference type="Proteomes" id="UP000008983">
    <property type="component" value="Unassembled WGS sequence"/>
</dbReference>
<gene>
    <name evidence="2" type="ORF">IMG5_147990</name>
</gene>
<proteinExistence type="predicted"/>
<feature type="region of interest" description="Disordered" evidence="1">
    <location>
        <begin position="1"/>
        <end position="72"/>
    </location>
</feature>
<dbReference type="AlphaFoldDB" id="G0QY76"/>
<name>G0QY76_ICHMU</name>
<keyword evidence="3" id="KW-1185">Reference proteome</keyword>
<evidence type="ECO:0000313" key="3">
    <source>
        <dbReference type="Proteomes" id="UP000008983"/>
    </source>
</evidence>
<evidence type="ECO:0000256" key="1">
    <source>
        <dbReference type="SAM" id="MobiDB-lite"/>
    </source>
</evidence>
<accession>G0QY76</accession>